<dbReference type="InterPro" id="IPR029066">
    <property type="entry name" value="PLP-binding_barrel"/>
</dbReference>
<dbReference type="InterPro" id="IPR001608">
    <property type="entry name" value="Ala_racemase_N"/>
</dbReference>
<sequence length="355" mass="39704">MKFPRLVISLKKIEENAKKVLDMLNKHNIELVAVTKLVLGDPKIAKTLKDVGIQKIGESRLDNIEKMIKNKISGPFQLLRIPMLSELDKAVLLVDEILISDETTALKIDEIAQKYDKNIELIYMIDVGDLREGVWFENACKTIENIAKKLKMAKLSGIGTNVGCFGGILPTKDNLNTLVGIKKYLDDKLNTNLKISGGSTVTLKLIESGELPEKINQFRIGEGILLGTDATGHRDIPYLSQNTVILEAEVIEVDYKPSVPVGKIGRDSMGRIPEFEDKGWRKRIILAIGEQDIDPNGLKPFDKRLEVLHASSDHTIIDYTESEVNYKIGDILKFKLSYGAALRAFTSPFVKKIYQ</sequence>
<protein>
    <submittedName>
        <fullName evidence="5">Alanine racemase</fullName>
    </submittedName>
</protein>
<dbReference type="Proteomes" id="UP000242616">
    <property type="component" value="Unassembled WGS sequence"/>
</dbReference>
<dbReference type="Gene3D" id="3.20.20.10">
    <property type="entry name" value="Alanine racemase"/>
    <property type="match status" value="1"/>
</dbReference>
<evidence type="ECO:0000256" key="2">
    <source>
        <dbReference type="ARBA" id="ARBA00022898"/>
    </source>
</evidence>
<comment type="cofactor">
    <cofactor evidence="1">
        <name>pyridoxal 5'-phosphate</name>
        <dbReference type="ChEBI" id="CHEBI:597326"/>
    </cofactor>
</comment>
<dbReference type="InterPro" id="IPR000821">
    <property type="entry name" value="Ala_racemase"/>
</dbReference>
<keyword evidence="2" id="KW-0663">Pyridoxal phosphate</keyword>
<dbReference type="PANTHER" id="PTHR30511:SF3">
    <property type="entry name" value="LYSINE RACEMASE"/>
    <property type="match status" value="1"/>
</dbReference>
<comment type="caution">
    <text evidence="5">The sequence shown here is derived from an EMBL/GenBank/DDBJ whole genome shotgun (WGS) entry which is preliminary data.</text>
</comment>
<evidence type="ECO:0000256" key="3">
    <source>
        <dbReference type="ARBA" id="ARBA00023235"/>
    </source>
</evidence>
<name>A0ABX3IMR0_9BACT</name>
<evidence type="ECO:0000313" key="6">
    <source>
        <dbReference type="Proteomes" id="UP000242616"/>
    </source>
</evidence>
<evidence type="ECO:0000313" key="5">
    <source>
        <dbReference type="EMBL" id="ONN27898.1"/>
    </source>
</evidence>
<keyword evidence="6" id="KW-1185">Reference proteome</keyword>
<dbReference type="RefSeq" id="WP_077197828.1">
    <property type="nucleotide sequence ID" value="NZ_LBFC01000005.1"/>
</dbReference>
<evidence type="ECO:0000256" key="1">
    <source>
        <dbReference type="ARBA" id="ARBA00001933"/>
    </source>
</evidence>
<reference evidence="5 6" key="1">
    <citation type="submission" date="2015-06" db="EMBL/GenBank/DDBJ databases">
        <title>Genome sequencing of Thermotogales isolates from hydrothermal vents.</title>
        <authorList>
            <person name="Haverkamp T.H."/>
            <person name="Kublanov I.V."/>
            <person name="Nesbo C.L."/>
        </authorList>
    </citation>
    <scope>NUCLEOTIDE SEQUENCE [LARGE SCALE GENOMIC DNA]</scope>
    <source>
        <strain evidence="6">ik275mar</strain>
    </source>
</reference>
<dbReference type="SUPFAM" id="SSF51419">
    <property type="entry name" value="PLP-binding barrel"/>
    <property type="match status" value="1"/>
</dbReference>
<keyword evidence="3" id="KW-0413">Isomerase</keyword>
<gene>
    <name evidence="5" type="ORF">XJ44_01435</name>
</gene>
<proteinExistence type="predicted"/>
<feature type="domain" description="Alanine racemase N-terminal" evidence="4">
    <location>
        <begin position="8"/>
        <end position="221"/>
    </location>
</feature>
<dbReference type="EMBL" id="LBFC01000005">
    <property type="protein sequence ID" value="ONN27898.1"/>
    <property type="molecule type" value="Genomic_DNA"/>
</dbReference>
<dbReference type="CDD" id="cd06815">
    <property type="entry name" value="PLPDE_III_AR_like_1"/>
    <property type="match status" value="1"/>
</dbReference>
<dbReference type="PANTHER" id="PTHR30511">
    <property type="entry name" value="ALANINE RACEMASE"/>
    <property type="match status" value="1"/>
</dbReference>
<dbReference type="Pfam" id="PF01168">
    <property type="entry name" value="Ala_racemase_N"/>
    <property type="match status" value="1"/>
</dbReference>
<evidence type="ECO:0000259" key="4">
    <source>
        <dbReference type="Pfam" id="PF01168"/>
    </source>
</evidence>
<organism evidence="5 6">
    <name type="scientific">Thermosipho affectus</name>
    <dbReference type="NCBI Taxonomy" id="660294"/>
    <lineage>
        <taxon>Bacteria</taxon>
        <taxon>Thermotogati</taxon>
        <taxon>Thermotogota</taxon>
        <taxon>Thermotogae</taxon>
        <taxon>Thermotogales</taxon>
        <taxon>Fervidobacteriaceae</taxon>
        <taxon>Thermosipho</taxon>
    </lineage>
</organism>
<accession>A0ABX3IMR0</accession>